<dbReference type="RefSeq" id="WP_061276908.1">
    <property type="nucleotide sequence ID" value="NZ_CP023525.1"/>
</dbReference>
<dbReference type="EMBL" id="CP023525">
    <property type="protein sequence ID" value="ATF94585.1"/>
    <property type="molecule type" value="Genomic_DNA"/>
</dbReference>
<dbReference type="AlphaFoldDB" id="A0A291E3C5"/>
<evidence type="ECO:0000256" key="1">
    <source>
        <dbReference type="SAM" id="SignalP"/>
    </source>
</evidence>
<gene>
    <name evidence="2" type="ORF">CO704_22090</name>
</gene>
<dbReference type="PROSITE" id="PS51257">
    <property type="entry name" value="PROKAR_LIPOPROTEIN"/>
    <property type="match status" value="1"/>
</dbReference>
<evidence type="ECO:0000313" key="2">
    <source>
        <dbReference type="EMBL" id="ATF94585.1"/>
    </source>
</evidence>
<accession>A0A291E3C5</accession>
<feature type="signal peptide" evidence="1">
    <location>
        <begin position="1"/>
        <end position="20"/>
    </location>
</feature>
<name>A0A291E3C5_9ENTR</name>
<dbReference type="InterPro" id="IPR021326">
    <property type="entry name" value="DUF2931"/>
</dbReference>
<sequence>MRLITILLSFAFLVSCNSSSATDQQGKIKAPFDEWYFTFSTPKALPAQVTLVKLIDVNGYGKVFRTIDQPQGQSVGTWSQHAGKGTSPFNKASSPPQVMQFCWDSIIDKKIYETTLVFSSETKNKMLTTEPSNYSSEDTYYFQYVVIGLAPEGKVRVWLKNNGRPNLEQTGTEITTVSGKELDMCKGVTKSDFSYRYDDDTIDFIKNKKYPYGTW</sequence>
<feature type="chain" id="PRO_5012380652" evidence="1">
    <location>
        <begin position="21"/>
        <end position="215"/>
    </location>
</feature>
<dbReference type="Pfam" id="PF11153">
    <property type="entry name" value="DUF2931"/>
    <property type="match status" value="1"/>
</dbReference>
<keyword evidence="1" id="KW-0732">Signal</keyword>
<protein>
    <submittedName>
        <fullName evidence="2">DUF2931 domain-containing protein</fullName>
    </submittedName>
</protein>
<dbReference type="Proteomes" id="UP000217979">
    <property type="component" value="Chromosome"/>
</dbReference>
<reference evidence="2 3" key="1">
    <citation type="submission" date="2017-09" db="EMBL/GenBank/DDBJ databases">
        <title>FDA dAtabase for Regulatory Grade micrObial Sequences (FDA-ARGOS): Supporting development and validation of Infectious Disease Dx tests.</title>
        <authorList>
            <person name="Minogue T."/>
            <person name="Wolcott M."/>
            <person name="Wasieloski L."/>
            <person name="Aguilar W."/>
            <person name="Moore D."/>
            <person name="Tallon L."/>
            <person name="Sadzewicz L."/>
            <person name="Ott S."/>
            <person name="Zhao X."/>
            <person name="Nagaraj S."/>
            <person name="Vavikolanu K."/>
            <person name="Aluvathingal J."/>
            <person name="Nadendla S."/>
            <person name="Sichtig H."/>
        </authorList>
    </citation>
    <scope>NUCLEOTIDE SEQUENCE [LARGE SCALE GENOMIC DNA]</scope>
    <source>
        <strain evidence="2 3">FDAARGOS_392</strain>
    </source>
</reference>
<proteinExistence type="predicted"/>
<organism evidence="2 3">
    <name type="scientific">Cedecea neteri</name>
    <dbReference type="NCBI Taxonomy" id="158822"/>
    <lineage>
        <taxon>Bacteria</taxon>
        <taxon>Pseudomonadati</taxon>
        <taxon>Pseudomonadota</taxon>
        <taxon>Gammaproteobacteria</taxon>
        <taxon>Enterobacterales</taxon>
        <taxon>Enterobacteriaceae</taxon>
        <taxon>Cedecea</taxon>
    </lineage>
</organism>
<evidence type="ECO:0000313" key="3">
    <source>
        <dbReference type="Proteomes" id="UP000217979"/>
    </source>
</evidence>